<evidence type="ECO:0000313" key="3">
    <source>
        <dbReference type="EMBL" id="OAM88579.1"/>
    </source>
</evidence>
<dbReference type="EMBL" id="LRRQ01000127">
    <property type="protein sequence ID" value="OAM88579.1"/>
    <property type="molecule type" value="Genomic_DNA"/>
</dbReference>
<evidence type="ECO:0000313" key="4">
    <source>
        <dbReference type="Proteomes" id="UP000078486"/>
    </source>
</evidence>
<protein>
    <submittedName>
        <fullName evidence="3">Oxidoreductase</fullName>
    </submittedName>
</protein>
<reference evidence="3 4" key="1">
    <citation type="submission" date="2016-01" db="EMBL/GenBank/DDBJ databases">
        <title>High potential of lignocellulose degradation of a new Verrucomicrobia species.</title>
        <authorList>
            <person name="Wang Y."/>
            <person name="Shi Y."/>
            <person name="Qiu Z."/>
            <person name="Liu S."/>
            <person name="Yang H."/>
        </authorList>
    </citation>
    <scope>NUCLEOTIDE SEQUENCE [LARGE SCALE GENOMIC DNA]</scope>
    <source>
        <strain evidence="3 4">TSB47</strain>
    </source>
</reference>
<dbReference type="SUPFAM" id="SSF55347">
    <property type="entry name" value="Glyceraldehyde-3-phosphate dehydrogenase-like, C-terminal domain"/>
    <property type="match status" value="1"/>
</dbReference>
<dbReference type="OrthoDB" id="9815825at2"/>
<name>A0A178IHJ9_9BACT</name>
<dbReference type="GO" id="GO:0000166">
    <property type="term" value="F:nucleotide binding"/>
    <property type="evidence" value="ECO:0007669"/>
    <property type="project" value="InterPro"/>
</dbReference>
<sequence>MKLPRKLRYGMIGGGRGAFIGAVHRMAAALDGHIELAAGCFSADPAKSRESGADLHLDPARVYADFAEMARREAARPAGERLDFVSIVTRNNTHFAIASAFLKAGFNVVCEKPVTLTLAEARKLRDLVRRSGKVFALTHNYTGYPMVKEARAKIRAGELGRILKVVVEYPQGYATGTVAETARAKGGAEAQISGWRANSAVAGASNCMGDIGTHAANLAHYITGLGIDAVCADLTAFAGGALDDDGNCLLRFAGGAKGILYASQVSNGEENNLVIRVYGTKAALEWHQEHPNELVIKAADRPVQIWRRGNTYLSPEARMATRLPFGHPEAFIEAFANVYRSAAQAIADDVFGRNSPRTGYDFPTIDDGVRGMAFIETVVKSSRARAKWTKFPKV</sequence>
<dbReference type="PANTHER" id="PTHR43708:SF3">
    <property type="entry name" value="OXIDOREDUCTASE"/>
    <property type="match status" value="1"/>
</dbReference>
<evidence type="ECO:0000259" key="2">
    <source>
        <dbReference type="Pfam" id="PF22725"/>
    </source>
</evidence>
<dbReference type="Gene3D" id="3.40.50.720">
    <property type="entry name" value="NAD(P)-binding Rossmann-like Domain"/>
    <property type="match status" value="1"/>
</dbReference>
<dbReference type="Gene3D" id="3.30.360.10">
    <property type="entry name" value="Dihydrodipicolinate Reductase, domain 2"/>
    <property type="match status" value="1"/>
</dbReference>
<dbReference type="AlphaFoldDB" id="A0A178IHJ9"/>
<evidence type="ECO:0000259" key="1">
    <source>
        <dbReference type="Pfam" id="PF01408"/>
    </source>
</evidence>
<dbReference type="STRING" id="1184151.AW736_17190"/>
<dbReference type="SUPFAM" id="SSF51735">
    <property type="entry name" value="NAD(P)-binding Rossmann-fold domains"/>
    <property type="match status" value="1"/>
</dbReference>
<proteinExistence type="predicted"/>
<dbReference type="InterPro" id="IPR051317">
    <property type="entry name" value="Gfo/Idh/MocA_oxidoreduct"/>
</dbReference>
<dbReference type="Pfam" id="PF22725">
    <property type="entry name" value="GFO_IDH_MocA_C3"/>
    <property type="match status" value="1"/>
</dbReference>
<dbReference type="InterPro" id="IPR055170">
    <property type="entry name" value="GFO_IDH_MocA-like_dom"/>
</dbReference>
<dbReference type="Pfam" id="PF01408">
    <property type="entry name" value="GFO_IDH_MocA"/>
    <property type="match status" value="1"/>
</dbReference>
<feature type="domain" description="GFO/IDH/MocA-like oxidoreductase" evidence="2">
    <location>
        <begin position="148"/>
        <end position="284"/>
    </location>
</feature>
<comment type="caution">
    <text evidence="3">The sequence shown here is derived from an EMBL/GenBank/DDBJ whole genome shotgun (WGS) entry which is preliminary data.</text>
</comment>
<organism evidence="3 4">
    <name type="scientific">Termitidicoccus mucosus</name>
    <dbReference type="NCBI Taxonomy" id="1184151"/>
    <lineage>
        <taxon>Bacteria</taxon>
        <taxon>Pseudomonadati</taxon>
        <taxon>Verrucomicrobiota</taxon>
        <taxon>Opitutia</taxon>
        <taxon>Opitutales</taxon>
        <taxon>Opitutaceae</taxon>
        <taxon>Termitidicoccus</taxon>
    </lineage>
</organism>
<dbReference type="InterPro" id="IPR036291">
    <property type="entry name" value="NAD(P)-bd_dom_sf"/>
</dbReference>
<gene>
    <name evidence="3" type="ORF">AW736_17190</name>
</gene>
<dbReference type="Proteomes" id="UP000078486">
    <property type="component" value="Unassembled WGS sequence"/>
</dbReference>
<dbReference type="PANTHER" id="PTHR43708">
    <property type="entry name" value="CONSERVED EXPRESSED OXIDOREDUCTASE (EUROFUNG)"/>
    <property type="match status" value="1"/>
</dbReference>
<dbReference type="RefSeq" id="WP_068771516.1">
    <property type="nucleotide sequence ID" value="NZ_CP109796.1"/>
</dbReference>
<feature type="domain" description="Gfo/Idh/MocA-like oxidoreductase N-terminal" evidence="1">
    <location>
        <begin position="7"/>
        <end position="138"/>
    </location>
</feature>
<dbReference type="InterPro" id="IPR000683">
    <property type="entry name" value="Gfo/Idh/MocA-like_OxRdtase_N"/>
</dbReference>
<keyword evidence="4" id="KW-1185">Reference proteome</keyword>
<accession>A0A178IHJ9</accession>